<dbReference type="Pfam" id="PF00089">
    <property type="entry name" value="Trypsin"/>
    <property type="match status" value="1"/>
</dbReference>
<dbReference type="HOGENOM" id="CLU_603308_0_0_1"/>
<dbReference type="InterPro" id="IPR001314">
    <property type="entry name" value="Peptidase_S1A"/>
</dbReference>
<feature type="domain" description="Peptidase S1" evidence="3">
    <location>
        <begin position="22"/>
        <end position="322"/>
    </location>
</feature>
<evidence type="ECO:0000259" key="3">
    <source>
        <dbReference type="PROSITE" id="PS50240"/>
    </source>
</evidence>
<dbReference type="Proteomes" id="UP000013827">
    <property type="component" value="Unassembled WGS sequence"/>
</dbReference>
<evidence type="ECO:0000256" key="1">
    <source>
        <dbReference type="ARBA" id="ARBA00007664"/>
    </source>
</evidence>
<dbReference type="PANTHER" id="PTHR24276">
    <property type="entry name" value="POLYSERASE-RELATED"/>
    <property type="match status" value="1"/>
</dbReference>
<dbReference type="InterPro" id="IPR009003">
    <property type="entry name" value="Peptidase_S1_PA"/>
</dbReference>
<dbReference type="PRINTS" id="PR00722">
    <property type="entry name" value="CHYMOTRYPSIN"/>
</dbReference>
<dbReference type="EnsemblProtists" id="EOD21376">
    <property type="protein sequence ID" value="EOD21376"/>
    <property type="gene ID" value="EMIHUDRAFT_241277"/>
</dbReference>
<reference evidence="4" key="2">
    <citation type="submission" date="2024-10" db="UniProtKB">
        <authorList>
            <consortium name="EnsemblProtists"/>
        </authorList>
    </citation>
    <scope>IDENTIFICATION</scope>
</reference>
<dbReference type="SUPFAM" id="SSF50494">
    <property type="entry name" value="Trypsin-like serine proteases"/>
    <property type="match status" value="1"/>
</dbReference>
<dbReference type="InterPro" id="IPR018114">
    <property type="entry name" value="TRYPSIN_HIS"/>
</dbReference>
<dbReference type="GeneID" id="17266921"/>
<dbReference type="PANTHER" id="PTHR24276:SF98">
    <property type="entry name" value="FI18310P1-RELATED"/>
    <property type="match status" value="1"/>
</dbReference>
<dbReference type="InterPro" id="IPR001254">
    <property type="entry name" value="Trypsin_dom"/>
</dbReference>
<sequence>MWWWGKGQASPRDSTSRQAGAVALYTFRSSGYFCAGSLVNSSVVLTAAHCLVDDHGTYLESVWASVHRHDITMTAAAEMNELENERGGADGCAANIFVSSIKVHPDYSSVTEGADVALLYLSSPAPCAGQETPIIAIDTGIDDWAGSQLTVAGWGRTSSSPRASPPTSDVLREADVIGVANVGCEAAYGRADMTGMLCASDGSARGDACQGDSGGPLWSAAGAEPVLFPNDYANFKDCTITGLPQAALDVIAFDVEGDEDSYFDYDGDGDPTNDCTYDYLLVNGVKYCGTSGPAGVVPSDGNMAWAKAPASSFALKISATRRQRALAAIDQVEAAVISSFAATDPPVTVTAEQMTLEDLGDSKVRVTIVQAEGGPTVEDLTAAAEQPAFLTRMAVELEVAEVSFDLPPATIARALRKRVKRHPMREVPLRFVNLFLVLFRKSEMKVEAMKAAQD</sequence>
<dbReference type="eggNOG" id="KOG3627">
    <property type="taxonomic scope" value="Eukaryota"/>
</dbReference>
<accession>A0A0D3JCZ1</accession>
<dbReference type="GO" id="GO:0004252">
    <property type="term" value="F:serine-type endopeptidase activity"/>
    <property type="evidence" value="ECO:0007669"/>
    <property type="project" value="InterPro"/>
</dbReference>
<dbReference type="GO" id="GO:0006508">
    <property type="term" value="P:proteolysis"/>
    <property type="evidence" value="ECO:0007669"/>
    <property type="project" value="InterPro"/>
</dbReference>
<dbReference type="PaxDb" id="2903-EOD21376"/>
<dbReference type="PROSITE" id="PS00134">
    <property type="entry name" value="TRYPSIN_HIS"/>
    <property type="match status" value="1"/>
</dbReference>
<reference evidence="5" key="1">
    <citation type="journal article" date="2013" name="Nature">
        <title>Pan genome of the phytoplankton Emiliania underpins its global distribution.</title>
        <authorList>
            <person name="Read B.A."/>
            <person name="Kegel J."/>
            <person name="Klute M.J."/>
            <person name="Kuo A."/>
            <person name="Lefebvre S.C."/>
            <person name="Maumus F."/>
            <person name="Mayer C."/>
            <person name="Miller J."/>
            <person name="Monier A."/>
            <person name="Salamov A."/>
            <person name="Young J."/>
            <person name="Aguilar M."/>
            <person name="Claverie J.M."/>
            <person name="Frickenhaus S."/>
            <person name="Gonzalez K."/>
            <person name="Herman E.K."/>
            <person name="Lin Y.C."/>
            <person name="Napier J."/>
            <person name="Ogata H."/>
            <person name="Sarno A.F."/>
            <person name="Shmutz J."/>
            <person name="Schroeder D."/>
            <person name="de Vargas C."/>
            <person name="Verret F."/>
            <person name="von Dassow P."/>
            <person name="Valentin K."/>
            <person name="Van de Peer Y."/>
            <person name="Wheeler G."/>
            <person name="Dacks J.B."/>
            <person name="Delwiche C.F."/>
            <person name="Dyhrman S.T."/>
            <person name="Glockner G."/>
            <person name="John U."/>
            <person name="Richards T."/>
            <person name="Worden A.Z."/>
            <person name="Zhang X."/>
            <person name="Grigoriev I.V."/>
            <person name="Allen A.E."/>
            <person name="Bidle K."/>
            <person name="Borodovsky M."/>
            <person name="Bowler C."/>
            <person name="Brownlee C."/>
            <person name="Cock J.M."/>
            <person name="Elias M."/>
            <person name="Gladyshev V.N."/>
            <person name="Groth M."/>
            <person name="Guda C."/>
            <person name="Hadaegh A."/>
            <person name="Iglesias-Rodriguez M.D."/>
            <person name="Jenkins J."/>
            <person name="Jones B.M."/>
            <person name="Lawson T."/>
            <person name="Leese F."/>
            <person name="Lindquist E."/>
            <person name="Lobanov A."/>
            <person name="Lomsadze A."/>
            <person name="Malik S.B."/>
            <person name="Marsh M.E."/>
            <person name="Mackinder L."/>
            <person name="Mock T."/>
            <person name="Mueller-Roeber B."/>
            <person name="Pagarete A."/>
            <person name="Parker M."/>
            <person name="Probert I."/>
            <person name="Quesneville H."/>
            <person name="Raines C."/>
            <person name="Rensing S.A."/>
            <person name="Riano-Pachon D.M."/>
            <person name="Richier S."/>
            <person name="Rokitta S."/>
            <person name="Shiraiwa Y."/>
            <person name="Soanes D.M."/>
            <person name="van der Giezen M."/>
            <person name="Wahlund T.M."/>
            <person name="Williams B."/>
            <person name="Wilson W."/>
            <person name="Wolfe G."/>
            <person name="Wurch L.L."/>
        </authorList>
    </citation>
    <scope>NUCLEOTIDE SEQUENCE</scope>
</reference>
<comment type="similarity">
    <text evidence="1">Belongs to the peptidase S1 family.</text>
</comment>
<evidence type="ECO:0000256" key="2">
    <source>
        <dbReference type="ARBA" id="ARBA00023157"/>
    </source>
</evidence>
<dbReference type="KEGG" id="ehx:EMIHUDRAFT_241277"/>
<dbReference type="InterPro" id="IPR043504">
    <property type="entry name" value="Peptidase_S1_PA_chymotrypsin"/>
</dbReference>
<evidence type="ECO:0000313" key="5">
    <source>
        <dbReference type="Proteomes" id="UP000013827"/>
    </source>
</evidence>
<dbReference type="Gene3D" id="2.40.10.10">
    <property type="entry name" value="Trypsin-like serine proteases"/>
    <property type="match status" value="1"/>
</dbReference>
<evidence type="ECO:0000313" key="4">
    <source>
        <dbReference type="EnsemblProtists" id="EOD21376"/>
    </source>
</evidence>
<proteinExistence type="inferred from homology"/>
<dbReference type="PROSITE" id="PS50240">
    <property type="entry name" value="TRYPSIN_DOM"/>
    <property type="match status" value="1"/>
</dbReference>
<dbReference type="STRING" id="2903.R1EED7"/>
<dbReference type="RefSeq" id="XP_005773805.1">
    <property type="nucleotide sequence ID" value="XM_005773748.1"/>
</dbReference>
<protein>
    <recommendedName>
        <fullName evidence="3">Peptidase S1 domain-containing protein</fullName>
    </recommendedName>
</protein>
<dbReference type="InterPro" id="IPR050430">
    <property type="entry name" value="Peptidase_S1"/>
</dbReference>
<dbReference type="AlphaFoldDB" id="A0A0D3JCZ1"/>
<keyword evidence="5" id="KW-1185">Reference proteome</keyword>
<name>A0A0D3JCZ1_EMIH1</name>
<dbReference type="CDD" id="cd00190">
    <property type="entry name" value="Tryp_SPc"/>
    <property type="match status" value="1"/>
</dbReference>
<organism evidence="4 5">
    <name type="scientific">Emiliania huxleyi (strain CCMP1516)</name>
    <dbReference type="NCBI Taxonomy" id="280463"/>
    <lineage>
        <taxon>Eukaryota</taxon>
        <taxon>Haptista</taxon>
        <taxon>Haptophyta</taxon>
        <taxon>Prymnesiophyceae</taxon>
        <taxon>Isochrysidales</taxon>
        <taxon>Noelaerhabdaceae</taxon>
        <taxon>Emiliania</taxon>
    </lineage>
</organism>
<keyword evidence="2" id="KW-1015">Disulfide bond</keyword>
<dbReference type="SMART" id="SM00020">
    <property type="entry name" value="Tryp_SPc"/>
    <property type="match status" value="1"/>
</dbReference>